<dbReference type="InterPro" id="IPR027417">
    <property type="entry name" value="P-loop_NTPase"/>
</dbReference>
<dbReference type="PANTHER" id="PTHR10229">
    <property type="entry name" value="GTP-BINDING PROTEIN HFLX"/>
    <property type="match status" value="1"/>
</dbReference>
<dbReference type="InterPro" id="IPR006073">
    <property type="entry name" value="GTP-bd"/>
</dbReference>
<evidence type="ECO:0000256" key="5">
    <source>
        <dbReference type="ARBA" id="ARBA00023134"/>
    </source>
</evidence>
<keyword evidence="3 6" id="KW-0547">Nucleotide-binding</keyword>
<evidence type="ECO:0000256" key="9">
    <source>
        <dbReference type="SAM" id="Coils"/>
    </source>
</evidence>
<feature type="binding site" evidence="7">
    <location>
        <begin position="227"/>
        <end position="234"/>
    </location>
    <ligand>
        <name>GTP</name>
        <dbReference type="ChEBI" id="CHEBI:37565"/>
    </ligand>
</feature>
<name>A0A5C1QGL5_9SPIO</name>
<dbReference type="GO" id="GO:0005737">
    <property type="term" value="C:cytoplasm"/>
    <property type="evidence" value="ECO:0007669"/>
    <property type="project" value="UniProtKB-SubCell"/>
</dbReference>
<dbReference type="FunFam" id="3.40.50.300:FF:000173">
    <property type="entry name" value="GTPase HflX"/>
    <property type="match status" value="1"/>
</dbReference>
<evidence type="ECO:0000313" key="11">
    <source>
        <dbReference type="EMBL" id="QEN07253.1"/>
    </source>
</evidence>
<comment type="subunit">
    <text evidence="6">Monomer. Associates with the 50S ribosomal subunit.</text>
</comment>
<dbReference type="Gene3D" id="3.40.50.300">
    <property type="entry name" value="P-loop containing nucleotide triphosphate hydrolases"/>
    <property type="match status" value="1"/>
</dbReference>
<dbReference type="PROSITE" id="PS51705">
    <property type="entry name" value="G_HFLX"/>
    <property type="match status" value="1"/>
</dbReference>
<keyword evidence="9" id="KW-0175">Coiled coil</keyword>
<feature type="binding site" evidence="7">
    <location>
        <begin position="340"/>
        <end position="343"/>
    </location>
    <ligand>
        <name>GTP</name>
        <dbReference type="ChEBI" id="CHEBI:37565"/>
    </ligand>
</feature>
<keyword evidence="2 8" id="KW-0479">Metal-binding</keyword>
<dbReference type="Pfam" id="PF13167">
    <property type="entry name" value="GTP-bdg_N"/>
    <property type="match status" value="1"/>
</dbReference>
<feature type="binding site" evidence="7">
    <location>
        <begin position="274"/>
        <end position="277"/>
    </location>
    <ligand>
        <name>GTP</name>
        <dbReference type="ChEBI" id="CHEBI:37565"/>
    </ligand>
</feature>
<dbReference type="GO" id="GO:0046872">
    <property type="term" value="F:metal ion binding"/>
    <property type="evidence" value="ECO:0007669"/>
    <property type="project" value="UniProtKB-KW"/>
</dbReference>
<dbReference type="Pfam" id="PF01926">
    <property type="entry name" value="MMR_HSR1"/>
    <property type="match status" value="1"/>
</dbReference>
<dbReference type="InterPro" id="IPR030394">
    <property type="entry name" value="G_HFLX_dom"/>
</dbReference>
<dbReference type="InterPro" id="IPR005225">
    <property type="entry name" value="Small_GTP-bd"/>
</dbReference>
<dbReference type="NCBIfam" id="TIGR03156">
    <property type="entry name" value="GTP_HflX"/>
    <property type="match status" value="1"/>
</dbReference>
<dbReference type="GO" id="GO:0003924">
    <property type="term" value="F:GTPase activity"/>
    <property type="evidence" value="ECO:0007669"/>
    <property type="project" value="UniProtKB-UniRule"/>
</dbReference>
<keyword evidence="4 8" id="KW-0460">Magnesium</keyword>
<evidence type="ECO:0000256" key="3">
    <source>
        <dbReference type="ARBA" id="ARBA00022741"/>
    </source>
</evidence>
<dbReference type="InterPro" id="IPR042108">
    <property type="entry name" value="GTPase_HflX_N_sf"/>
</dbReference>
<evidence type="ECO:0000259" key="10">
    <source>
        <dbReference type="PROSITE" id="PS51705"/>
    </source>
</evidence>
<protein>
    <recommendedName>
        <fullName evidence="6">GTPase HflX</fullName>
    </recommendedName>
    <alternativeName>
        <fullName evidence="6">GTP-binding protein HflX</fullName>
    </alternativeName>
</protein>
<evidence type="ECO:0000256" key="1">
    <source>
        <dbReference type="ARBA" id="ARBA00022490"/>
    </source>
</evidence>
<proteinExistence type="inferred from homology"/>
<dbReference type="NCBIfam" id="TIGR00231">
    <property type="entry name" value="small_GTP"/>
    <property type="match status" value="1"/>
</dbReference>
<feature type="coiled-coil region" evidence="9">
    <location>
        <begin position="187"/>
        <end position="214"/>
    </location>
</feature>
<feature type="binding site" evidence="8">
    <location>
        <position position="254"/>
    </location>
    <ligand>
        <name>Mg(2+)</name>
        <dbReference type="ChEBI" id="CHEBI:18420"/>
    </ligand>
</feature>
<organism evidence="11 12">
    <name type="scientific">Oceanispirochaeta crateris</name>
    <dbReference type="NCBI Taxonomy" id="2518645"/>
    <lineage>
        <taxon>Bacteria</taxon>
        <taxon>Pseudomonadati</taxon>
        <taxon>Spirochaetota</taxon>
        <taxon>Spirochaetia</taxon>
        <taxon>Spirochaetales</taxon>
        <taxon>Spirochaetaceae</taxon>
        <taxon>Oceanispirochaeta</taxon>
    </lineage>
</organism>
<evidence type="ECO:0000256" key="7">
    <source>
        <dbReference type="PIRSR" id="PIRSR006809-1"/>
    </source>
</evidence>
<feature type="domain" description="Hflx-type G" evidence="10">
    <location>
        <begin position="221"/>
        <end position="392"/>
    </location>
</feature>
<comment type="function">
    <text evidence="6">GTPase that associates with the 50S ribosomal subunit and may have a role during protein synthesis or ribosome biogenesis.</text>
</comment>
<keyword evidence="12" id="KW-1185">Reference proteome</keyword>
<gene>
    <name evidence="6 11" type="primary">hflX</name>
    <name evidence="11" type="ORF">EXM22_04350</name>
</gene>
<dbReference type="GO" id="GO:0005525">
    <property type="term" value="F:GTP binding"/>
    <property type="evidence" value="ECO:0007669"/>
    <property type="project" value="UniProtKB-UniRule"/>
</dbReference>
<comment type="cofactor">
    <cofactor evidence="8">
        <name>Mg(2+)</name>
        <dbReference type="ChEBI" id="CHEBI:18420"/>
    </cofactor>
</comment>
<dbReference type="InterPro" id="IPR016496">
    <property type="entry name" value="GTPase_HflX"/>
</dbReference>
<dbReference type="OrthoDB" id="9812272at2"/>
<dbReference type="SUPFAM" id="SSF52540">
    <property type="entry name" value="P-loop containing nucleoside triphosphate hydrolases"/>
    <property type="match status" value="1"/>
</dbReference>
<comment type="subcellular location">
    <subcellularLocation>
        <location evidence="6">Cytoplasm</location>
    </subcellularLocation>
    <text evidence="6">May associate with membranes.</text>
</comment>
<keyword evidence="1 6" id="KW-0963">Cytoplasm</keyword>
<sequence length="442" mass="50192">MIASDREVYLEPVFERLEERDILSQKCERSLLIGIQDEGDSAFEAENHLNELASLAETMGIPPVHTVMVKLRKTNPRTLVGKGKMEEIRDLVHEVQADLVIFDYDLSPSQQRNLEYDMNITVIDREEVILDIFADRASTREAVLQIALARMQYSLPRLTRAWTHLSRQRGGAKGTRGKGETQLETDHRMVLKKIASLKKELAQVRKNRETQRKRRRSLPVPTLSVVGYTNAGKSSLLNMMTGADVLAEDKLFATLDPTSRRVHLPGGRQVVITDTVGFIRKLPHNLVEAFKSTLEEAVMADAVIHVIDISNPEWREQRKVTEDVLDELGAGDKPVLLVFNKTDKLDDPEELHHFLNNEKHTVVMLSAKTGFGKEKLEMGIQEVLEAELPVKSLLIPADKWDIVAYIRRNSVVMVEEYVDEGIRMEAILSAKDQKMLNEYIKV</sequence>
<dbReference type="HAMAP" id="MF_00900">
    <property type="entry name" value="GTPase_HflX"/>
    <property type="match status" value="1"/>
</dbReference>
<feature type="binding site" evidence="7">
    <location>
        <begin position="252"/>
        <end position="256"/>
    </location>
    <ligand>
        <name>GTP</name>
        <dbReference type="ChEBI" id="CHEBI:37565"/>
    </ligand>
</feature>
<evidence type="ECO:0000313" key="12">
    <source>
        <dbReference type="Proteomes" id="UP000324209"/>
    </source>
</evidence>
<evidence type="ECO:0000256" key="8">
    <source>
        <dbReference type="PIRSR" id="PIRSR006809-2"/>
    </source>
</evidence>
<feature type="binding site" evidence="8">
    <location>
        <position position="234"/>
    </location>
    <ligand>
        <name>Mg(2+)</name>
        <dbReference type="ChEBI" id="CHEBI:18420"/>
    </ligand>
</feature>
<evidence type="ECO:0000256" key="4">
    <source>
        <dbReference type="ARBA" id="ARBA00022842"/>
    </source>
</evidence>
<dbReference type="PANTHER" id="PTHR10229:SF0">
    <property type="entry name" value="GTP-BINDING PROTEIN 6-RELATED"/>
    <property type="match status" value="1"/>
</dbReference>
<evidence type="ECO:0000256" key="2">
    <source>
        <dbReference type="ARBA" id="ARBA00022723"/>
    </source>
</evidence>
<reference evidence="11 12" key="1">
    <citation type="submission" date="2019-02" db="EMBL/GenBank/DDBJ databases">
        <title>Complete Genome Sequence and Methylome Analysis of free living Spirochaetas.</title>
        <authorList>
            <person name="Fomenkov A."/>
            <person name="Dubinina G."/>
            <person name="Leshcheva N."/>
            <person name="Mikheeva N."/>
            <person name="Grabovich M."/>
            <person name="Vincze T."/>
            <person name="Roberts R.J."/>
        </authorList>
    </citation>
    <scope>NUCLEOTIDE SEQUENCE [LARGE SCALE GENOMIC DNA]</scope>
    <source>
        <strain evidence="11 12">K2</strain>
    </source>
</reference>
<dbReference type="PIRSF" id="PIRSF006809">
    <property type="entry name" value="GTP-binding_hflX_prd"/>
    <property type="match status" value="1"/>
</dbReference>
<evidence type="ECO:0000256" key="6">
    <source>
        <dbReference type="HAMAP-Rule" id="MF_00900"/>
    </source>
</evidence>
<dbReference type="InterPro" id="IPR025121">
    <property type="entry name" value="GTPase_HflX_N"/>
</dbReference>
<dbReference type="InterPro" id="IPR032305">
    <property type="entry name" value="GTP-bd_M"/>
</dbReference>
<comment type="similarity">
    <text evidence="6">Belongs to the TRAFAC class OBG-HflX-like GTPase superfamily. HflX GTPase family.</text>
</comment>
<dbReference type="AlphaFoldDB" id="A0A5C1QGL5"/>
<dbReference type="PRINTS" id="PR00326">
    <property type="entry name" value="GTP1OBG"/>
</dbReference>
<feature type="binding site" evidence="7">
    <location>
        <begin position="366"/>
        <end position="368"/>
    </location>
    <ligand>
        <name>GTP</name>
        <dbReference type="ChEBI" id="CHEBI:37565"/>
    </ligand>
</feature>
<dbReference type="Proteomes" id="UP000324209">
    <property type="component" value="Chromosome"/>
</dbReference>
<dbReference type="CDD" id="cd01878">
    <property type="entry name" value="HflX"/>
    <property type="match status" value="1"/>
</dbReference>
<dbReference type="GO" id="GO:0043022">
    <property type="term" value="F:ribosome binding"/>
    <property type="evidence" value="ECO:0007669"/>
    <property type="project" value="TreeGrafter"/>
</dbReference>
<accession>A0A5C1QGL5</accession>
<dbReference type="KEGG" id="ock:EXM22_04350"/>
<dbReference type="Pfam" id="PF16360">
    <property type="entry name" value="GTP-bdg_M"/>
    <property type="match status" value="1"/>
</dbReference>
<dbReference type="FunFam" id="3.40.50.11060:FF:000001">
    <property type="entry name" value="GTPase HflX"/>
    <property type="match status" value="1"/>
</dbReference>
<dbReference type="Gene3D" id="3.40.50.11060">
    <property type="entry name" value="GTPase HflX, N-terminal domain"/>
    <property type="match status" value="1"/>
</dbReference>
<keyword evidence="5 6" id="KW-0342">GTP-binding</keyword>
<dbReference type="EMBL" id="CP036150">
    <property type="protein sequence ID" value="QEN07253.1"/>
    <property type="molecule type" value="Genomic_DNA"/>
</dbReference>
<dbReference type="Gene3D" id="6.10.250.2860">
    <property type="match status" value="1"/>
</dbReference>